<dbReference type="STRING" id="236234.A0A1J9S067"/>
<dbReference type="OrthoDB" id="2426273at2759"/>
<dbReference type="EMBL" id="MNUE01000033">
    <property type="protein sequence ID" value="OJD33077.1"/>
    <property type="molecule type" value="Genomic_DNA"/>
</dbReference>
<accession>A0A1J9S067</accession>
<feature type="region of interest" description="Disordered" evidence="1">
    <location>
        <begin position="810"/>
        <end position="829"/>
    </location>
</feature>
<organism evidence="2 3">
    <name type="scientific">Diplodia corticola</name>
    <dbReference type="NCBI Taxonomy" id="236234"/>
    <lineage>
        <taxon>Eukaryota</taxon>
        <taxon>Fungi</taxon>
        <taxon>Dikarya</taxon>
        <taxon>Ascomycota</taxon>
        <taxon>Pezizomycotina</taxon>
        <taxon>Dothideomycetes</taxon>
        <taxon>Dothideomycetes incertae sedis</taxon>
        <taxon>Botryosphaeriales</taxon>
        <taxon>Botryosphaeriaceae</taxon>
        <taxon>Diplodia</taxon>
    </lineage>
</organism>
<dbReference type="GeneID" id="31014807"/>
<comment type="caution">
    <text evidence="2">The sequence shown here is derived from an EMBL/GenBank/DDBJ whole genome shotgun (WGS) entry which is preliminary data.</text>
</comment>
<evidence type="ECO:0000256" key="1">
    <source>
        <dbReference type="SAM" id="MobiDB-lite"/>
    </source>
</evidence>
<dbReference type="PANTHER" id="PTHR39596:SF2">
    <property type="entry name" value="HET DOMAIN PROTEIN (AFU_ORTHOLOGUE AFUA_1G17550)-RELATED"/>
    <property type="match status" value="1"/>
</dbReference>
<reference evidence="2 3" key="1">
    <citation type="submission" date="2016-10" db="EMBL/GenBank/DDBJ databases">
        <title>Proteomics and genomics reveal pathogen-plant mechanisms compatible with a hemibiotrophic lifestyle of Diplodia corticola.</title>
        <authorList>
            <person name="Fernandes I."/>
            <person name="De Jonge R."/>
            <person name="Van De Peer Y."/>
            <person name="Devreese B."/>
            <person name="Alves A."/>
            <person name="Esteves A.C."/>
        </authorList>
    </citation>
    <scope>NUCLEOTIDE SEQUENCE [LARGE SCALE GENOMIC DNA]</scope>
    <source>
        <strain evidence="2 3">CBS 112549</strain>
    </source>
</reference>
<sequence>MDHIRGIDDYKVRLFSSSYDDWKEAGKEPCGFLNYPKRKNWTVTEDGSCVPPGPDDPSFHESHRMESFLQSWLFFGLIQAVLGYSNRINFEIFKGSGAIEESVTTSHLPRLLNNWDDFERQEDNKRDQSVRMVRIQMALDRARGVVKRYCSVEEEGVQGSRRNDELIDDNLALSLIVLGETLSYAKARIVERAGFTIRGWHGETSAGWGTSKAVVDRMKMSWCPRTVAILTRQLRGNTTALLEAHKLYPQLGEPKHHKCSREQCKWTSFANGEAYERRHTDSCPCKASGCDDRCLDAGPDLKKLLDIIREDKIPVFTLASKEQGGPLLVNVKKATEVSEYATISHVWSDGYGNPDSNSLCQCQVDFLQKALAGAQEKRGQKGKPIAFWMDTLAIPVGDSKGAKEMKSKCIRRIHETFVQSKYTVILDGGLMQTGIVGDDYSATAVKILASGWMRRLWTLQEAYLSERLFFAFKDSSLDLEDLESHYHEASDNLVSDMPTAARNYFHNLLGTARRARVHGLSPKEGIDLISSVWKAANWRTTTYGEHEVVALVSLLNLNTDDSDHAQDINRDFGAGEKSPMVIERNMKQFWMLLEELYPGSIPAGMIFLPPPRLTERGFGWAPRTWMSGKQLEHPDPLLLSALTPPGILSMDHGLLVQFPGFLLHSTEQTSQKILLNIDKSLTFPTDSTLLEWYKYRKAQDDEKDYHFIQQPVTAQKDSRKYAIILPRERPGAVEEIGLLVEIEKRQPQRSFADSQETRVFHVSIKFRILIKRETASHQDGSLNKFYQDMHTRGKDPPVFGEVLGPSQKWYVDRKEDSRQAGPARGYPSGFEAQEHVERPSRAGAASAITNFLSTFSNSIGKKAEEQSDQSEELVPMPLSGGSRSRRVW</sequence>
<protein>
    <submittedName>
        <fullName evidence="2">Het domain protein</fullName>
    </submittedName>
</protein>
<keyword evidence="3" id="KW-1185">Reference proteome</keyword>
<dbReference type="Proteomes" id="UP000183809">
    <property type="component" value="Unassembled WGS sequence"/>
</dbReference>
<dbReference type="AlphaFoldDB" id="A0A1J9S067"/>
<dbReference type="RefSeq" id="XP_020129337.1">
    <property type="nucleotide sequence ID" value="XM_020274546.1"/>
</dbReference>
<dbReference type="PANTHER" id="PTHR39596">
    <property type="match status" value="1"/>
</dbReference>
<gene>
    <name evidence="2" type="ORF">BKCO1_3300048</name>
</gene>
<name>A0A1J9S067_9PEZI</name>
<feature type="region of interest" description="Disordered" evidence="1">
    <location>
        <begin position="859"/>
        <end position="888"/>
    </location>
</feature>
<proteinExistence type="predicted"/>
<evidence type="ECO:0000313" key="3">
    <source>
        <dbReference type="Proteomes" id="UP000183809"/>
    </source>
</evidence>
<evidence type="ECO:0000313" key="2">
    <source>
        <dbReference type="EMBL" id="OJD33077.1"/>
    </source>
</evidence>